<reference evidence="2" key="1">
    <citation type="submission" date="2020-08" db="EMBL/GenBank/DDBJ databases">
        <title>Multicomponent nature underlies the extraordinary mechanical properties of spider dragline silk.</title>
        <authorList>
            <person name="Kono N."/>
            <person name="Nakamura H."/>
            <person name="Mori M."/>
            <person name="Yoshida Y."/>
            <person name="Ohtoshi R."/>
            <person name="Malay A.D."/>
            <person name="Moran D.A.P."/>
            <person name="Tomita M."/>
            <person name="Numata K."/>
            <person name="Arakawa K."/>
        </authorList>
    </citation>
    <scope>NUCLEOTIDE SEQUENCE</scope>
</reference>
<evidence type="ECO:0000313" key="3">
    <source>
        <dbReference type="Proteomes" id="UP000887159"/>
    </source>
</evidence>
<dbReference type="EMBL" id="BMAU01021280">
    <property type="protein sequence ID" value="GFY08389.1"/>
    <property type="molecule type" value="Genomic_DNA"/>
</dbReference>
<dbReference type="InterPro" id="IPR021109">
    <property type="entry name" value="Peptidase_aspartic_dom_sf"/>
</dbReference>
<evidence type="ECO:0000313" key="2">
    <source>
        <dbReference type="EMBL" id="GFY08389.1"/>
    </source>
</evidence>
<proteinExistence type="predicted"/>
<name>A0A8X6VDA4_TRICX</name>
<keyword evidence="3" id="KW-1185">Reference proteome</keyword>
<dbReference type="AlphaFoldDB" id="A0A8X6VDA4"/>
<feature type="region of interest" description="Disordered" evidence="1">
    <location>
        <begin position="155"/>
        <end position="208"/>
    </location>
</feature>
<feature type="compositionally biased region" description="Basic and acidic residues" evidence="1">
    <location>
        <begin position="172"/>
        <end position="190"/>
    </location>
</feature>
<organism evidence="2 3">
    <name type="scientific">Trichonephila clavipes</name>
    <name type="common">Golden silk orbweaver</name>
    <name type="synonym">Nephila clavipes</name>
    <dbReference type="NCBI Taxonomy" id="2585209"/>
    <lineage>
        <taxon>Eukaryota</taxon>
        <taxon>Metazoa</taxon>
        <taxon>Ecdysozoa</taxon>
        <taxon>Arthropoda</taxon>
        <taxon>Chelicerata</taxon>
        <taxon>Arachnida</taxon>
        <taxon>Araneae</taxon>
        <taxon>Araneomorphae</taxon>
        <taxon>Entelegynae</taxon>
        <taxon>Araneoidea</taxon>
        <taxon>Nephilidae</taxon>
        <taxon>Trichonephila</taxon>
    </lineage>
</organism>
<sequence length="295" mass="34509">MAVGDSLAHINLGVQGGTQGGFHSGAQRVNPEFRVGSNFRFIPEQYFLEWRMVNLTGRALDSFEVLSYRVLEDKATEYAHLKQALIEQFLVFRNRSELETRFYESSQKHKQKPSDFVYDLLKIHKQLKLDMKEEKLLDHIISRLEPQILDYVDSDNSRPQREFNRFEGQGVSEKRRFDSRRRGGQSDHIFHNQGGRKGGSRSGAFRGQNDQNRISSLQMTPVDLPYFPILLNETFITALWDTGAEKSFISEESIADIFRIDRVRRIKIEWRRPKDPCCHLSWVELLIRIRDFQKA</sequence>
<dbReference type="SUPFAM" id="SSF50630">
    <property type="entry name" value="Acid proteases"/>
    <property type="match status" value="1"/>
</dbReference>
<evidence type="ECO:0000256" key="1">
    <source>
        <dbReference type="SAM" id="MobiDB-lite"/>
    </source>
</evidence>
<protein>
    <submittedName>
        <fullName evidence="2">Uncharacterized protein</fullName>
    </submittedName>
</protein>
<dbReference type="Proteomes" id="UP000887159">
    <property type="component" value="Unassembled WGS sequence"/>
</dbReference>
<comment type="caution">
    <text evidence="2">The sequence shown here is derived from an EMBL/GenBank/DDBJ whole genome shotgun (WGS) entry which is preliminary data.</text>
</comment>
<gene>
    <name evidence="2" type="primary">NCL1_45656</name>
    <name evidence="2" type="ORF">TNCV_1357951</name>
</gene>
<accession>A0A8X6VDA4</accession>
<feature type="compositionally biased region" description="Basic and acidic residues" evidence="1">
    <location>
        <begin position="155"/>
        <end position="165"/>
    </location>
</feature>